<dbReference type="InterPro" id="IPR052917">
    <property type="entry name" value="Stress-Dev_Protein"/>
</dbReference>
<dbReference type="AlphaFoldDB" id="A0A1N7KB10"/>
<dbReference type="Pfam" id="PF16242">
    <property type="entry name" value="Pyrid_ox_like"/>
    <property type="match status" value="1"/>
</dbReference>
<dbReference type="Proteomes" id="UP000185839">
    <property type="component" value="Unassembled WGS sequence"/>
</dbReference>
<evidence type="ECO:0000313" key="2">
    <source>
        <dbReference type="EMBL" id="SIS58798.1"/>
    </source>
</evidence>
<evidence type="ECO:0000259" key="1">
    <source>
        <dbReference type="Pfam" id="PF16242"/>
    </source>
</evidence>
<sequence>MGQAQSPHQDLNGQEAIETIKKLTEKAGVCFFVTDIGKNPHSIPMSLQEVDEEGTLWFISSSESTHNQNLAKDPSVHLYFLNNSSYEYVFIQGKGEVSKDRALIEKYYSHFADAWFDGKDDPRITVIGVKPDDGYYYETKDNKVFAMAKMAFAAVTGTKMEDGGVEGGLKV</sequence>
<dbReference type="STRING" id="713588.SAMN05421789_103113"/>
<dbReference type="SUPFAM" id="SSF50475">
    <property type="entry name" value="FMN-binding split barrel"/>
    <property type="match status" value="1"/>
</dbReference>
<feature type="domain" description="General stress protein FMN-binding split barrel" evidence="1">
    <location>
        <begin position="15"/>
        <end position="160"/>
    </location>
</feature>
<accession>A0A1N7KB10</accession>
<gene>
    <name evidence="2" type="ORF">SAMN05421789_103113</name>
</gene>
<dbReference type="InterPro" id="IPR012349">
    <property type="entry name" value="Split_barrel_FMN-bd"/>
</dbReference>
<keyword evidence="3" id="KW-1185">Reference proteome</keyword>
<dbReference type="PANTHER" id="PTHR34818">
    <property type="entry name" value="PROTEIN BLI-3"/>
    <property type="match status" value="1"/>
</dbReference>
<protein>
    <submittedName>
        <fullName evidence="2">General stress protein 26</fullName>
    </submittedName>
</protein>
<dbReference type="PANTHER" id="PTHR34818:SF1">
    <property type="entry name" value="PROTEIN BLI-3"/>
    <property type="match status" value="1"/>
</dbReference>
<reference evidence="3" key="1">
    <citation type="submission" date="2017-01" db="EMBL/GenBank/DDBJ databases">
        <authorList>
            <person name="Varghese N."/>
            <person name="Submissions S."/>
        </authorList>
    </citation>
    <scope>NUCLEOTIDE SEQUENCE [LARGE SCALE GENOMIC DNA]</scope>
    <source>
        <strain evidence="3">DSM 23145</strain>
    </source>
</reference>
<dbReference type="EMBL" id="FTOI01000003">
    <property type="protein sequence ID" value="SIS58798.1"/>
    <property type="molecule type" value="Genomic_DNA"/>
</dbReference>
<evidence type="ECO:0000313" key="3">
    <source>
        <dbReference type="Proteomes" id="UP000185839"/>
    </source>
</evidence>
<name>A0A1N7KB10_9FLAO</name>
<dbReference type="Gene3D" id="2.30.110.10">
    <property type="entry name" value="Electron Transport, Fmn-binding Protein, Chain A"/>
    <property type="match status" value="1"/>
</dbReference>
<organism evidence="2 3">
    <name type="scientific">Kaistella chaponensis</name>
    <dbReference type="NCBI Taxonomy" id="713588"/>
    <lineage>
        <taxon>Bacteria</taxon>
        <taxon>Pseudomonadati</taxon>
        <taxon>Bacteroidota</taxon>
        <taxon>Flavobacteriia</taxon>
        <taxon>Flavobacteriales</taxon>
        <taxon>Weeksellaceae</taxon>
        <taxon>Chryseobacterium group</taxon>
        <taxon>Kaistella</taxon>
    </lineage>
</organism>
<proteinExistence type="predicted"/>
<dbReference type="RefSeq" id="WP_076385686.1">
    <property type="nucleotide sequence ID" value="NZ_FTOI01000003.1"/>
</dbReference>
<dbReference type="OrthoDB" id="1432662at2"/>
<dbReference type="InterPro" id="IPR038725">
    <property type="entry name" value="YdaG_split_barrel_FMN-bd"/>
</dbReference>